<proteinExistence type="predicted"/>
<gene>
    <name evidence="2" type="ORF">LMG26788_03667</name>
    <name evidence="3" type="ORF">LMG26788_03733</name>
</gene>
<organism evidence="2 4">
    <name type="scientific">Achromobacter pulmonis</name>
    <dbReference type="NCBI Taxonomy" id="1389932"/>
    <lineage>
        <taxon>Bacteria</taxon>
        <taxon>Pseudomonadati</taxon>
        <taxon>Pseudomonadota</taxon>
        <taxon>Betaproteobacteria</taxon>
        <taxon>Burkholderiales</taxon>
        <taxon>Alcaligenaceae</taxon>
        <taxon>Achromobacter</taxon>
    </lineage>
</organism>
<protein>
    <submittedName>
        <fullName evidence="2">Uncharacterized protein</fullName>
    </submittedName>
</protein>
<reference evidence="2 4" key="1">
    <citation type="submission" date="2020-04" db="EMBL/GenBank/DDBJ databases">
        <authorList>
            <person name="De Canck E."/>
        </authorList>
    </citation>
    <scope>NUCLEOTIDE SEQUENCE [LARGE SCALE GENOMIC DNA]</scope>
    <source>
        <strain evidence="2 4">LMG 26788</strain>
    </source>
</reference>
<dbReference type="Proteomes" id="UP000494203">
    <property type="component" value="Unassembled WGS sequence"/>
</dbReference>
<dbReference type="EMBL" id="CADIKZ010000010">
    <property type="protein sequence ID" value="CAB3890150.1"/>
    <property type="molecule type" value="Genomic_DNA"/>
</dbReference>
<dbReference type="AlphaFoldDB" id="A0A6S7DFK4"/>
<evidence type="ECO:0000313" key="4">
    <source>
        <dbReference type="Proteomes" id="UP000494203"/>
    </source>
</evidence>
<name>A0A6S7DFK4_9BURK</name>
<dbReference type="EMBL" id="CADIKZ010000010">
    <property type="protein sequence ID" value="CAB3888855.1"/>
    <property type="molecule type" value="Genomic_DNA"/>
</dbReference>
<evidence type="ECO:0000313" key="2">
    <source>
        <dbReference type="EMBL" id="CAB3888855.1"/>
    </source>
</evidence>
<sequence length="251" mass="27847">MSWLFSQALVEEFSEATCSDGEPSAQLNVMPTPHKFSRQDKTIEPSDLSRFGLTCAVLTEDRGAALLTWYLAGSRARTCQSLEAAPASMASAVASGQKWPGSFAKLSQDESTWRTHQLSLDGGWQEFSGTWPRWGWMRDGECSVLAPMVHHIHARGCSWWPTPVATDHKRGKGSPAHRLANGRAVVDRPSKSRFGATLPDILGGTPNPEWIEWLMGWPTNWTALRPLETDRFQSWLRPHSIFSAAESKEAA</sequence>
<evidence type="ECO:0000313" key="3">
    <source>
        <dbReference type="EMBL" id="CAB3890150.1"/>
    </source>
</evidence>
<evidence type="ECO:0000256" key="1">
    <source>
        <dbReference type="SAM" id="MobiDB-lite"/>
    </source>
</evidence>
<feature type="region of interest" description="Disordered" evidence="1">
    <location>
        <begin position="20"/>
        <end position="41"/>
    </location>
</feature>
<keyword evidence="4" id="KW-1185">Reference proteome</keyword>
<accession>A0A6S7DFK4</accession>